<reference evidence="2 3" key="1">
    <citation type="submission" date="2023-03" db="EMBL/GenBank/DDBJ databases">
        <title>WGS of Gossypium arboreum.</title>
        <authorList>
            <person name="Yu D."/>
        </authorList>
    </citation>
    <scope>NUCLEOTIDE SEQUENCE [LARGE SCALE GENOMIC DNA]</scope>
    <source>
        <tissue evidence="2">Leaf</tissue>
    </source>
</reference>
<sequence>MAGSLIRLDKKHISVEQMTMLLGAIPDNINGGQIEIGWLRDTFPKSDNDSTELKRIRYVRAYILEMIGGYLMPDLSRNRVHLRWLLKLVDFRAAGELSWGPAVLATLYREMCGATRPIKAKIGGCLSLLQSWAQFHFPFLRHRVNHPYTFPLITRWNHSASYVGIPTSLEYIRLLLDQRSEAQFQWTPYEDPEIRAEIPDEFFQNPNIWHVKVLLVNYAIVEMHQLDRVLRQFRFQQPIPVESKVLDDEHKVDLRLLNTDLPRHWSEYMKMWENQYDYIPTREPIVVPELACVSEYMPWFRIHGKPYLLSEEEK</sequence>
<dbReference type="InterPro" id="IPR044824">
    <property type="entry name" value="MAIN-like"/>
</dbReference>
<dbReference type="Pfam" id="PF10536">
    <property type="entry name" value="PMD"/>
    <property type="match status" value="1"/>
</dbReference>
<gene>
    <name evidence="2" type="ORF">PVK06_016648</name>
</gene>
<dbReference type="EMBL" id="JARKNE010000005">
    <property type="protein sequence ID" value="KAK5832845.1"/>
    <property type="molecule type" value="Genomic_DNA"/>
</dbReference>
<evidence type="ECO:0000313" key="3">
    <source>
        <dbReference type="Proteomes" id="UP001358586"/>
    </source>
</evidence>
<dbReference type="PANTHER" id="PTHR46033">
    <property type="entry name" value="PROTEIN MAIN-LIKE 2"/>
    <property type="match status" value="1"/>
</dbReference>
<dbReference type="PANTHER" id="PTHR46033:SF8">
    <property type="entry name" value="PROTEIN MAINTENANCE OF MERISTEMS-LIKE"/>
    <property type="match status" value="1"/>
</dbReference>
<feature type="domain" description="Aminotransferase-like plant mobile" evidence="1">
    <location>
        <begin position="17"/>
        <end position="301"/>
    </location>
</feature>
<organism evidence="2 3">
    <name type="scientific">Gossypium arboreum</name>
    <name type="common">Tree cotton</name>
    <name type="synonym">Gossypium nanking</name>
    <dbReference type="NCBI Taxonomy" id="29729"/>
    <lineage>
        <taxon>Eukaryota</taxon>
        <taxon>Viridiplantae</taxon>
        <taxon>Streptophyta</taxon>
        <taxon>Embryophyta</taxon>
        <taxon>Tracheophyta</taxon>
        <taxon>Spermatophyta</taxon>
        <taxon>Magnoliopsida</taxon>
        <taxon>eudicotyledons</taxon>
        <taxon>Gunneridae</taxon>
        <taxon>Pentapetalae</taxon>
        <taxon>rosids</taxon>
        <taxon>malvids</taxon>
        <taxon>Malvales</taxon>
        <taxon>Malvaceae</taxon>
        <taxon>Malvoideae</taxon>
        <taxon>Gossypium</taxon>
    </lineage>
</organism>
<accession>A0ABR0Q0K4</accession>
<keyword evidence="3" id="KW-1185">Reference proteome</keyword>
<comment type="caution">
    <text evidence="2">The sequence shown here is derived from an EMBL/GenBank/DDBJ whole genome shotgun (WGS) entry which is preliminary data.</text>
</comment>
<proteinExistence type="predicted"/>
<dbReference type="InterPro" id="IPR019557">
    <property type="entry name" value="AminoTfrase-like_pln_mobile"/>
</dbReference>
<evidence type="ECO:0000313" key="2">
    <source>
        <dbReference type="EMBL" id="KAK5832845.1"/>
    </source>
</evidence>
<evidence type="ECO:0000259" key="1">
    <source>
        <dbReference type="Pfam" id="PF10536"/>
    </source>
</evidence>
<protein>
    <recommendedName>
        <fullName evidence="1">Aminotransferase-like plant mobile domain-containing protein</fullName>
    </recommendedName>
</protein>
<dbReference type="Proteomes" id="UP001358586">
    <property type="component" value="Chromosome 5"/>
</dbReference>
<name>A0ABR0Q0K4_GOSAR</name>